<feature type="transmembrane region" description="Helical" evidence="1">
    <location>
        <begin position="12"/>
        <end position="31"/>
    </location>
</feature>
<keyword evidence="1" id="KW-0812">Transmembrane</keyword>
<gene>
    <name evidence="2" type="ORF">UV33_C0032G0001</name>
</gene>
<feature type="transmembrane region" description="Helical" evidence="1">
    <location>
        <begin position="70"/>
        <end position="88"/>
    </location>
</feature>
<evidence type="ECO:0000313" key="2">
    <source>
        <dbReference type="EMBL" id="KKS64218.1"/>
    </source>
</evidence>
<feature type="non-terminal residue" evidence="2">
    <location>
        <position position="133"/>
    </location>
</feature>
<reference evidence="2 3" key="1">
    <citation type="journal article" date="2015" name="Nature">
        <title>rRNA introns, odd ribosomes, and small enigmatic genomes across a large radiation of phyla.</title>
        <authorList>
            <person name="Brown C.T."/>
            <person name="Hug L.A."/>
            <person name="Thomas B.C."/>
            <person name="Sharon I."/>
            <person name="Castelle C.J."/>
            <person name="Singh A."/>
            <person name="Wilkins M.J."/>
            <person name="Williams K.H."/>
            <person name="Banfield J.F."/>
        </authorList>
    </citation>
    <scope>NUCLEOTIDE SEQUENCE [LARGE SCALE GENOMIC DNA]</scope>
</reference>
<protein>
    <submittedName>
        <fullName evidence="2">Uncharacterized protein</fullName>
    </submittedName>
</protein>
<keyword evidence="1" id="KW-1133">Transmembrane helix</keyword>
<proteinExistence type="predicted"/>
<sequence length="133" mass="15308">MDSFDLINIFQWWVMIFALGVIFLPLCALLFSNFFDRGYIFAKILGMLLVSYLAWILASLKILPFSLPTLIGILAIFIVASTVISYFKQSFQKLGGQWKIILFEEILFTAGLIFWAYVRAHEPSIHGLEKFMD</sequence>
<evidence type="ECO:0000256" key="1">
    <source>
        <dbReference type="SAM" id="Phobius"/>
    </source>
</evidence>
<dbReference type="Proteomes" id="UP000034135">
    <property type="component" value="Unassembled WGS sequence"/>
</dbReference>
<organism evidence="2 3">
    <name type="scientific">Candidatus Daviesbacteria bacterium GW2011_GWA1_42_6</name>
    <dbReference type="NCBI Taxonomy" id="1618420"/>
    <lineage>
        <taxon>Bacteria</taxon>
        <taxon>Candidatus Daviesiibacteriota</taxon>
    </lineage>
</organism>
<name>A0A0G1DPM4_9BACT</name>
<dbReference type="PANTHER" id="PTHR10790:SF51">
    <property type="entry name" value="TETRATRICOPEPTIDE REPEAT PROTEIN"/>
    <property type="match status" value="1"/>
</dbReference>
<accession>A0A0G1DPM4</accession>
<dbReference type="Pfam" id="PF10060">
    <property type="entry name" value="DUF2298"/>
    <property type="match status" value="1"/>
</dbReference>
<dbReference type="AlphaFoldDB" id="A0A0G1DPM4"/>
<feature type="transmembrane region" description="Helical" evidence="1">
    <location>
        <begin position="100"/>
        <end position="118"/>
    </location>
</feature>
<dbReference type="PANTHER" id="PTHR10790">
    <property type="entry name" value="TPR-DOMAIN CONTAINING PROTEIN"/>
    <property type="match status" value="1"/>
</dbReference>
<comment type="caution">
    <text evidence="2">The sequence shown here is derived from an EMBL/GenBank/DDBJ whole genome shotgun (WGS) entry which is preliminary data.</text>
</comment>
<feature type="transmembrane region" description="Helical" evidence="1">
    <location>
        <begin position="38"/>
        <end position="58"/>
    </location>
</feature>
<evidence type="ECO:0000313" key="3">
    <source>
        <dbReference type="Proteomes" id="UP000034135"/>
    </source>
</evidence>
<dbReference type="InterPro" id="IPR018746">
    <property type="entry name" value="DUF2298"/>
</dbReference>
<keyword evidence="1" id="KW-0472">Membrane</keyword>
<dbReference type="EMBL" id="LCEB01000032">
    <property type="protein sequence ID" value="KKS64218.1"/>
    <property type="molecule type" value="Genomic_DNA"/>
</dbReference>